<evidence type="ECO:0000256" key="1">
    <source>
        <dbReference type="ARBA" id="ARBA00023117"/>
    </source>
</evidence>
<accession>A0A8J6B4T1</accession>
<protein>
    <submittedName>
        <fullName evidence="3">SNF2-family ATP dependent chromatin remodeling factor snf21</fullName>
    </submittedName>
</protein>
<dbReference type="Proteomes" id="UP000717585">
    <property type="component" value="Unassembled WGS sequence"/>
</dbReference>
<keyword evidence="4" id="KW-1185">Reference proteome</keyword>
<feature type="region of interest" description="Disordered" evidence="2">
    <location>
        <begin position="297"/>
        <end position="332"/>
    </location>
</feature>
<dbReference type="Gene3D" id="1.20.920.10">
    <property type="entry name" value="Bromodomain-like"/>
    <property type="match status" value="1"/>
</dbReference>
<name>A0A8J6B4T1_9EUKA</name>
<reference evidence="3" key="1">
    <citation type="submission" date="2021-05" db="EMBL/GenBank/DDBJ databases">
        <title>A free-living protist that lacks canonical eukaryotic 1 DNA replication and segregation systems.</title>
        <authorList>
            <person name="Salas-Leiva D.E."/>
            <person name="Tromer E.C."/>
            <person name="Curtis B.A."/>
            <person name="Jerlstrom-Hultqvist J."/>
            <person name="Kolisko M."/>
            <person name="Yi Z."/>
            <person name="Salas-Leiva J.S."/>
            <person name="Gallot-Lavallee L."/>
            <person name="Kops G.J.P.L."/>
            <person name="Archibald J.M."/>
            <person name="Simpson A.G.B."/>
            <person name="Roger A.J."/>
        </authorList>
    </citation>
    <scope>NUCLEOTIDE SEQUENCE</scope>
    <source>
        <strain evidence="3">BICM</strain>
    </source>
</reference>
<organism evidence="3 4">
    <name type="scientific">Carpediemonas membranifera</name>
    <dbReference type="NCBI Taxonomy" id="201153"/>
    <lineage>
        <taxon>Eukaryota</taxon>
        <taxon>Metamonada</taxon>
        <taxon>Carpediemonas-like organisms</taxon>
        <taxon>Carpediemonas</taxon>
    </lineage>
</organism>
<dbReference type="InterPro" id="IPR036427">
    <property type="entry name" value="Bromodomain-like_sf"/>
</dbReference>
<dbReference type="SUPFAM" id="SSF47370">
    <property type="entry name" value="Bromodomain"/>
    <property type="match status" value="1"/>
</dbReference>
<evidence type="ECO:0000313" key="4">
    <source>
        <dbReference type="Proteomes" id="UP000717585"/>
    </source>
</evidence>
<gene>
    <name evidence="3" type="ORF">J8273_2892</name>
</gene>
<sequence>MEGRNEGASSTINAVANILMFPYGVRPLVSVLDSFLTQRKFLISSQDNPYEIDPLFYPNPLDFFNDEQRKIYLQVIRTKDKLRSPLGMKNIIDRIQNFKYVFLWEVIRDIYELCDNARTYNAQFQNMVDHANQLEVAAYNTLVRNMLRIMQSKNLLDSVGLSDLDISALSDDMLRSIAQGYFRKMEPKMLPFTYISNFIMSMFVWIEKRSDFTAEVLMKVMKLSIAEAKKLINAENAIEVDIGKYNHDQFIQFMNILREYSTDAMYKHLVKIQKPGLPKTKGWVHYNNQTIANFLGEGQPDLPPADYTEKKASTKAKRPVSVKTVKRTSTKQPKRVNIKLGARI</sequence>
<comment type="caution">
    <text evidence="3">The sequence shown here is derived from an EMBL/GenBank/DDBJ whole genome shotgun (WGS) entry which is preliminary data.</text>
</comment>
<keyword evidence="1" id="KW-0103">Bromodomain</keyword>
<dbReference type="AlphaFoldDB" id="A0A8J6B4T1"/>
<proteinExistence type="predicted"/>
<evidence type="ECO:0000256" key="2">
    <source>
        <dbReference type="SAM" id="MobiDB-lite"/>
    </source>
</evidence>
<dbReference type="EMBL" id="JAHDYR010000009">
    <property type="protein sequence ID" value="KAG9395688.1"/>
    <property type="molecule type" value="Genomic_DNA"/>
</dbReference>
<feature type="compositionally biased region" description="Basic residues" evidence="2">
    <location>
        <begin position="313"/>
        <end position="332"/>
    </location>
</feature>
<evidence type="ECO:0000313" key="3">
    <source>
        <dbReference type="EMBL" id="KAG9395688.1"/>
    </source>
</evidence>